<dbReference type="InterPro" id="IPR018392">
    <property type="entry name" value="LysM"/>
</dbReference>
<dbReference type="CDD" id="cd00118">
    <property type="entry name" value="LysM"/>
    <property type="match status" value="1"/>
</dbReference>
<gene>
    <name evidence="3" type="ORF">K493DRAFT_357229</name>
</gene>
<reference evidence="3 4" key="1">
    <citation type="submission" date="2016-07" db="EMBL/GenBank/DDBJ databases">
        <title>Pervasive Adenine N6-methylation of Active Genes in Fungi.</title>
        <authorList>
            <consortium name="DOE Joint Genome Institute"/>
            <person name="Mondo S.J."/>
            <person name="Dannebaum R.O."/>
            <person name="Kuo R.C."/>
            <person name="Labutti K."/>
            <person name="Haridas S."/>
            <person name="Kuo A."/>
            <person name="Salamov A."/>
            <person name="Ahrendt S.R."/>
            <person name="Lipzen A."/>
            <person name="Sullivan W."/>
            <person name="Andreopoulos W.B."/>
            <person name="Clum A."/>
            <person name="Lindquist E."/>
            <person name="Daum C."/>
            <person name="Ramamoorthy G.K."/>
            <person name="Gryganskyi A."/>
            <person name="Culley D."/>
            <person name="Magnuson J.K."/>
            <person name="James T.Y."/>
            <person name="O'Malley M.A."/>
            <person name="Stajich J.E."/>
            <person name="Spatafora J.W."/>
            <person name="Visel A."/>
            <person name="Grigoriev I.V."/>
        </authorList>
    </citation>
    <scope>NUCLEOTIDE SEQUENCE [LARGE SCALE GENOMIC DNA]</scope>
    <source>
        <strain evidence="3 4">CBS 931.73</strain>
    </source>
</reference>
<evidence type="ECO:0000313" key="4">
    <source>
        <dbReference type="Proteomes" id="UP000193498"/>
    </source>
</evidence>
<evidence type="ECO:0000259" key="2">
    <source>
        <dbReference type="PROSITE" id="PS51782"/>
    </source>
</evidence>
<dbReference type="Gene3D" id="3.10.350.10">
    <property type="entry name" value="LysM domain"/>
    <property type="match status" value="1"/>
</dbReference>
<accession>A0A1Y1XXP8</accession>
<feature type="domain" description="LysM" evidence="2">
    <location>
        <begin position="58"/>
        <end position="102"/>
    </location>
</feature>
<evidence type="ECO:0000313" key="3">
    <source>
        <dbReference type="EMBL" id="ORX90134.1"/>
    </source>
</evidence>
<keyword evidence="4" id="KW-1185">Reference proteome</keyword>
<dbReference type="PANTHER" id="PTHR20932">
    <property type="entry name" value="LYSM AND PUTATIVE PEPTIDOGLYCAN-BINDING DOMAIN-CONTAINING PROTEIN"/>
    <property type="match status" value="1"/>
</dbReference>
<feature type="compositionally biased region" description="Polar residues" evidence="1">
    <location>
        <begin position="1"/>
        <end position="10"/>
    </location>
</feature>
<evidence type="ECO:0000256" key="1">
    <source>
        <dbReference type="SAM" id="MobiDB-lite"/>
    </source>
</evidence>
<comment type="caution">
    <text evidence="3">The sequence shown here is derived from an EMBL/GenBank/DDBJ whole genome shotgun (WGS) entry which is preliminary data.</text>
</comment>
<sequence>MIVDSRSFTPPCSDPLSGAIPPEPNGRGNKIFIDIREALSTTIQTSPPHAHEREVRVIVHKVKPEDTFAGIVLFYDVPMGRLKKLNRLWSTDSIHLRKFLYIPLELIQYQRIYCKLREIQTPELIDDASSISTNSTWGTSSPRSPLVPMATVPYSELQFFTKKPDDHASTPAEPSDDPPSLVDAFGITYLGRVADTLLQASHKAMAGPKKGGLTENYELQRLIHPL</sequence>
<dbReference type="AlphaFoldDB" id="A0A1Y1XXP8"/>
<proteinExistence type="predicted"/>
<dbReference type="SUPFAM" id="SSF54106">
    <property type="entry name" value="LysM domain"/>
    <property type="match status" value="1"/>
</dbReference>
<feature type="region of interest" description="Disordered" evidence="1">
    <location>
        <begin position="1"/>
        <end position="25"/>
    </location>
</feature>
<dbReference type="PROSITE" id="PS51782">
    <property type="entry name" value="LYSM"/>
    <property type="match status" value="1"/>
</dbReference>
<dbReference type="InParanoid" id="A0A1Y1XXP8"/>
<dbReference type="Pfam" id="PF01476">
    <property type="entry name" value="LysM"/>
    <property type="match status" value="1"/>
</dbReference>
<dbReference type="OrthoDB" id="2192830at2759"/>
<dbReference type="InterPro" id="IPR045030">
    <property type="entry name" value="LYSM1-4"/>
</dbReference>
<dbReference type="PANTHER" id="PTHR20932:SF8">
    <property type="entry name" value="LD22649P"/>
    <property type="match status" value="1"/>
</dbReference>
<organism evidence="3 4">
    <name type="scientific">Basidiobolus meristosporus CBS 931.73</name>
    <dbReference type="NCBI Taxonomy" id="1314790"/>
    <lineage>
        <taxon>Eukaryota</taxon>
        <taxon>Fungi</taxon>
        <taxon>Fungi incertae sedis</taxon>
        <taxon>Zoopagomycota</taxon>
        <taxon>Entomophthoromycotina</taxon>
        <taxon>Basidiobolomycetes</taxon>
        <taxon>Basidiobolales</taxon>
        <taxon>Basidiobolaceae</taxon>
        <taxon>Basidiobolus</taxon>
    </lineage>
</organism>
<protein>
    <recommendedName>
        <fullName evidence="2">LysM domain-containing protein</fullName>
    </recommendedName>
</protein>
<dbReference type="Proteomes" id="UP000193498">
    <property type="component" value="Unassembled WGS sequence"/>
</dbReference>
<name>A0A1Y1XXP8_9FUNG</name>
<dbReference type="STRING" id="1314790.A0A1Y1XXP8"/>
<dbReference type="SMART" id="SM00257">
    <property type="entry name" value="LysM"/>
    <property type="match status" value="1"/>
</dbReference>
<dbReference type="EMBL" id="MCFE01000398">
    <property type="protein sequence ID" value="ORX90134.1"/>
    <property type="molecule type" value="Genomic_DNA"/>
</dbReference>
<dbReference type="InterPro" id="IPR036779">
    <property type="entry name" value="LysM_dom_sf"/>
</dbReference>